<dbReference type="InterPro" id="IPR058030">
    <property type="entry name" value="TRIM8/14/16/25/29/45/65_CC"/>
</dbReference>
<dbReference type="GO" id="GO:0045087">
    <property type="term" value="P:innate immune response"/>
    <property type="evidence" value="ECO:0007669"/>
    <property type="project" value="UniProtKB-KW"/>
</dbReference>
<dbReference type="eggNOG" id="KOG2177">
    <property type="taxonomic scope" value="Eukaryota"/>
</dbReference>
<dbReference type="Pfam" id="PF00622">
    <property type="entry name" value="SPRY"/>
    <property type="match status" value="1"/>
</dbReference>
<dbReference type="Pfam" id="PF00643">
    <property type="entry name" value="zf-B_box"/>
    <property type="match status" value="1"/>
</dbReference>
<dbReference type="InterPro" id="IPR013320">
    <property type="entry name" value="ConA-like_dom_sf"/>
</dbReference>
<evidence type="ECO:0000313" key="10">
    <source>
        <dbReference type="Ensembl" id="ENSOANP00000011189.3"/>
    </source>
</evidence>
<evidence type="ECO:0000256" key="1">
    <source>
        <dbReference type="ARBA" id="ARBA00022588"/>
    </source>
</evidence>
<keyword evidence="2" id="KW-0479">Metal-binding</keyword>
<dbReference type="CDD" id="cd19769">
    <property type="entry name" value="Bbox2_TRIM16-like"/>
    <property type="match status" value="1"/>
</dbReference>
<dbReference type="Bgee" id="ENSOANG00000007027">
    <property type="expression patterns" value="Expressed in testis and 6 other cell types or tissues"/>
</dbReference>
<dbReference type="SMART" id="SM00449">
    <property type="entry name" value="SPRY"/>
    <property type="match status" value="1"/>
</dbReference>
<dbReference type="Gene3D" id="3.30.40.10">
    <property type="entry name" value="Zinc/RING finger domain, C3HC4 (zinc finger)"/>
    <property type="match status" value="1"/>
</dbReference>
<dbReference type="InParanoid" id="F7GAT3"/>
<dbReference type="InterPro" id="IPR001841">
    <property type="entry name" value="Znf_RING"/>
</dbReference>
<dbReference type="Ensembl" id="ENSOANT00000011191.3">
    <property type="protein sequence ID" value="ENSOANP00000011189.3"/>
    <property type="gene ID" value="ENSOANG00000007027.4"/>
</dbReference>
<dbReference type="PROSITE" id="PS50089">
    <property type="entry name" value="ZF_RING_2"/>
    <property type="match status" value="1"/>
</dbReference>
<evidence type="ECO:0000259" key="8">
    <source>
        <dbReference type="PROSITE" id="PS50119"/>
    </source>
</evidence>
<dbReference type="InterPro" id="IPR001870">
    <property type="entry name" value="B30.2/SPRY"/>
</dbReference>
<dbReference type="eggNOG" id="KOG2226">
    <property type="taxonomic scope" value="Eukaryota"/>
</dbReference>
<dbReference type="OMA" id="GFIPKVT"/>
<organism evidence="10 11">
    <name type="scientific">Ornithorhynchus anatinus</name>
    <name type="common">Duckbill platypus</name>
    <dbReference type="NCBI Taxonomy" id="9258"/>
    <lineage>
        <taxon>Eukaryota</taxon>
        <taxon>Metazoa</taxon>
        <taxon>Chordata</taxon>
        <taxon>Craniata</taxon>
        <taxon>Vertebrata</taxon>
        <taxon>Euteleostomi</taxon>
        <taxon>Mammalia</taxon>
        <taxon>Monotremata</taxon>
        <taxon>Ornithorhynchidae</taxon>
        <taxon>Ornithorhynchus</taxon>
    </lineage>
</organism>
<dbReference type="Gene3D" id="4.10.830.40">
    <property type="match status" value="1"/>
</dbReference>
<dbReference type="InterPro" id="IPR013083">
    <property type="entry name" value="Znf_RING/FYVE/PHD"/>
</dbReference>
<evidence type="ECO:0000259" key="7">
    <source>
        <dbReference type="PROSITE" id="PS50089"/>
    </source>
</evidence>
<dbReference type="PROSITE" id="PS50188">
    <property type="entry name" value="B302_SPRY"/>
    <property type="match status" value="1"/>
</dbReference>
<dbReference type="Proteomes" id="UP000002279">
    <property type="component" value="Unplaced"/>
</dbReference>
<evidence type="ECO:0000313" key="11">
    <source>
        <dbReference type="Proteomes" id="UP000002279"/>
    </source>
</evidence>
<reference evidence="10" key="2">
    <citation type="submission" date="2025-09" db="UniProtKB">
        <authorList>
            <consortium name="Ensembl"/>
        </authorList>
    </citation>
    <scope>IDENTIFICATION</scope>
    <source>
        <strain evidence="10">Glennie</strain>
    </source>
</reference>
<dbReference type="InterPro" id="IPR003879">
    <property type="entry name" value="Butyrophylin_SPRY"/>
</dbReference>
<evidence type="ECO:0000259" key="9">
    <source>
        <dbReference type="PROSITE" id="PS50188"/>
    </source>
</evidence>
<evidence type="ECO:0000256" key="4">
    <source>
        <dbReference type="ARBA" id="ARBA00022833"/>
    </source>
</evidence>
<keyword evidence="11" id="KW-1185">Reference proteome</keyword>
<keyword evidence="4" id="KW-0862">Zinc</keyword>
<feature type="domain" description="B30.2/SPRY" evidence="9">
    <location>
        <begin position="390"/>
        <end position="596"/>
    </location>
</feature>
<dbReference type="STRING" id="9258.ENSOANP00000011189"/>
<gene>
    <name evidence="10" type="primary">LOC100085803</name>
</gene>
<dbReference type="InterPro" id="IPR000315">
    <property type="entry name" value="Znf_B-box"/>
</dbReference>
<dbReference type="SUPFAM" id="SSF49899">
    <property type="entry name" value="Concanavalin A-like lectins/glucanases"/>
    <property type="match status" value="1"/>
</dbReference>
<proteinExistence type="predicted"/>
<evidence type="ECO:0000256" key="3">
    <source>
        <dbReference type="ARBA" id="ARBA00022771"/>
    </source>
</evidence>
<accession>F7GAT3</accession>
<evidence type="ECO:0000256" key="6">
    <source>
        <dbReference type="PROSITE-ProRule" id="PRU00024"/>
    </source>
</evidence>
<dbReference type="SUPFAM" id="SSF57850">
    <property type="entry name" value="RING/U-box"/>
    <property type="match status" value="1"/>
</dbReference>
<evidence type="ECO:0000256" key="2">
    <source>
        <dbReference type="ARBA" id="ARBA00022723"/>
    </source>
</evidence>
<dbReference type="AlphaFoldDB" id="F7GAT3"/>
<dbReference type="SMART" id="SM00336">
    <property type="entry name" value="BBOX"/>
    <property type="match status" value="1"/>
</dbReference>
<dbReference type="PRINTS" id="PR01407">
    <property type="entry name" value="BUTYPHLNCDUF"/>
</dbReference>
<dbReference type="SUPFAM" id="SSF57845">
    <property type="entry name" value="B-box zinc-binding domain"/>
    <property type="match status" value="1"/>
</dbReference>
<keyword evidence="5" id="KW-0391">Immunity</keyword>
<sequence>MSRPPRECWTHSPLRLPRTQAEMNSSCNLQRFEDRILCPICLEVLCNPVTTACGHNFCMACLQGYWDHQATQGEATCCPQCREPFSTRPCLRKNVILGEIVACLTPGQASAGHRQAGPGSCNIPCDACSPRKLRSVKSCLRCAASLCETHLRVHDMERGSRGHRRPQPHWDLHSPTCLRHLKPQHFYCRTDGCCLCQTCLLDDHKSHDTVSLEEERTHKEVQVRKAQASLENQMLIIVSESQTHQSRVAVVLKLIQAMREEVSNCFTEIGGEMERLQARVLQFVEAAAAKALGQLGRSIQDSHRRLVELESDSLWLQTLTHTPSDQQFLEEFAEMKPVPASSGLLLGAVCEESHSFPGLVEALAGLRAQLAAVGLRFSNQALLTGVKMRTYEVLPAAMERKGLLKDYCNLNLDPTTAGEELFVFRETHTVLNLGILLEPSPAGARRDFNPWPQVLCTPSLADGRYYWEAEVSDSWVCLGVTYGGAAPGPGPAPRRSIFYLIGRNSASWCLEWDSLKFSVWHDNTQTVLQGGYYRTIGVALDHAAGSLAFYGVAGGVSLLGGGVSLIYRFLTTFREPLFPAVMVSSGASVTLRHHPA</sequence>
<dbReference type="Pfam" id="PF25600">
    <property type="entry name" value="TRIM_CC"/>
    <property type="match status" value="1"/>
</dbReference>
<dbReference type="HOGENOM" id="CLU_013137_0_2_1"/>
<dbReference type="GeneTree" id="ENSGT00940000162951"/>
<dbReference type="PROSITE" id="PS00518">
    <property type="entry name" value="ZF_RING_1"/>
    <property type="match status" value="1"/>
</dbReference>
<dbReference type="InterPro" id="IPR003877">
    <property type="entry name" value="SPRY_dom"/>
</dbReference>
<keyword evidence="1" id="KW-0399">Innate immunity</keyword>
<dbReference type="Pfam" id="PF13445">
    <property type="entry name" value="zf-RING_UBOX"/>
    <property type="match status" value="1"/>
</dbReference>
<dbReference type="PANTHER" id="PTHR25465:SF34">
    <property type="entry name" value="TRIPARTITE MOTIF-CONTAINING 80"/>
    <property type="match status" value="1"/>
</dbReference>
<dbReference type="InterPro" id="IPR017907">
    <property type="entry name" value="Znf_RING_CS"/>
</dbReference>
<keyword evidence="3 6" id="KW-0863">Zinc-finger</keyword>
<dbReference type="InterPro" id="IPR043136">
    <property type="entry name" value="B30.2/SPRY_sf"/>
</dbReference>
<dbReference type="PANTHER" id="PTHR25465">
    <property type="entry name" value="B-BOX DOMAIN CONTAINING"/>
    <property type="match status" value="1"/>
</dbReference>
<feature type="domain" description="RING-type" evidence="7">
    <location>
        <begin position="38"/>
        <end position="82"/>
    </location>
</feature>
<dbReference type="SMART" id="SM00184">
    <property type="entry name" value="RING"/>
    <property type="match status" value="1"/>
</dbReference>
<dbReference type="Gene3D" id="2.60.120.920">
    <property type="match status" value="1"/>
</dbReference>
<evidence type="ECO:0000256" key="5">
    <source>
        <dbReference type="ARBA" id="ARBA00022859"/>
    </source>
</evidence>
<name>F7GAT3_ORNAN</name>
<feature type="domain" description="B box-type" evidence="8">
    <location>
        <begin position="177"/>
        <end position="212"/>
    </location>
</feature>
<dbReference type="PROSITE" id="PS50119">
    <property type="entry name" value="ZF_BBOX"/>
    <property type="match status" value="1"/>
</dbReference>
<protein>
    <submittedName>
        <fullName evidence="10">Uncharacterized protein</fullName>
    </submittedName>
</protein>
<reference evidence="10" key="1">
    <citation type="submission" date="2025-08" db="UniProtKB">
        <authorList>
            <consortium name="Ensembl"/>
        </authorList>
    </citation>
    <scope>IDENTIFICATION</scope>
    <source>
        <strain evidence="10">Glennie</strain>
    </source>
</reference>
<dbReference type="GO" id="GO:0008270">
    <property type="term" value="F:zinc ion binding"/>
    <property type="evidence" value="ECO:0007669"/>
    <property type="project" value="UniProtKB-KW"/>
</dbReference>
<dbReference type="Gene3D" id="3.30.160.60">
    <property type="entry name" value="Classic Zinc Finger"/>
    <property type="match status" value="1"/>
</dbReference>
<dbReference type="InterPro" id="IPR051051">
    <property type="entry name" value="E3_ubiq-ligase_TRIM/RNF"/>
</dbReference>
<dbReference type="InterPro" id="IPR027370">
    <property type="entry name" value="Znf-RING_euk"/>
</dbReference>